<dbReference type="InterPro" id="IPR052432">
    <property type="entry name" value="PITP/CRAL-TRIO"/>
</dbReference>
<name>A0A078AV24_STYLE</name>
<dbReference type="EMBL" id="CCKQ01013439">
    <property type="protein sequence ID" value="CDW85102.1"/>
    <property type="molecule type" value="Genomic_DNA"/>
</dbReference>
<sequence length="240" mass="28629">MREISRQYVLEKVENQGAHPMFLAVDQQIRFLKAREFDSKKAQEMFRKWVDWRLEFKADQIDPESIRNLLLRETIILHKNDKLNRYCIIIRARFHKPKEQTIEELIRYGIYLIEQATIRTERMGSKQLSVIYDRDGMTSDNRDTQLMSFTTKFVSLLQDFYAERLSMVYVLHANWLYKLAYGIIKPFLAKKTKDKIKIIGEIKDLAQYFDEDCLLPEHGGTSDYQYDPFQEYGLTRSDSN</sequence>
<dbReference type="PANTHER" id="PTHR46590:SF4">
    <property type="entry name" value="CRAL-TRIO DOMAIN-CONTAINING PROTEIN"/>
    <property type="match status" value="1"/>
</dbReference>
<organism evidence="2 3">
    <name type="scientific">Stylonychia lemnae</name>
    <name type="common">Ciliate</name>
    <dbReference type="NCBI Taxonomy" id="5949"/>
    <lineage>
        <taxon>Eukaryota</taxon>
        <taxon>Sar</taxon>
        <taxon>Alveolata</taxon>
        <taxon>Ciliophora</taxon>
        <taxon>Intramacronucleata</taxon>
        <taxon>Spirotrichea</taxon>
        <taxon>Stichotrichia</taxon>
        <taxon>Sporadotrichida</taxon>
        <taxon>Oxytrichidae</taxon>
        <taxon>Stylonychinae</taxon>
        <taxon>Stylonychia</taxon>
    </lineage>
</organism>
<proteinExistence type="predicted"/>
<dbReference type="PANTHER" id="PTHR46590">
    <property type="entry name" value="PHOSPHATIDYLINOSITOL TRANSFER PROTEIN CSR1-RELATED"/>
    <property type="match status" value="1"/>
</dbReference>
<dbReference type="Proteomes" id="UP000039865">
    <property type="component" value="Unassembled WGS sequence"/>
</dbReference>
<dbReference type="InterPro" id="IPR036273">
    <property type="entry name" value="CRAL/TRIO_N_dom_sf"/>
</dbReference>
<dbReference type="Pfam" id="PF00650">
    <property type="entry name" value="CRAL_TRIO"/>
    <property type="match status" value="1"/>
</dbReference>
<dbReference type="Gene3D" id="3.40.525.10">
    <property type="entry name" value="CRAL-TRIO lipid binding domain"/>
    <property type="match status" value="1"/>
</dbReference>
<dbReference type="InterPro" id="IPR036865">
    <property type="entry name" value="CRAL-TRIO_dom_sf"/>
</dbReference>
<dbReference type="OMA" id="IETCTLI"/>
<feature type="domain" description="CRAL-TRIO" evidence="1">
    <location>
        <begin position="62"/>
        <end position="226"/>
    </location>
</feature>
<dbReference type="OrthoDB" id="75724at2759"/>
<reference evidence="2 3" key="1">
    <citation type="submission" date="2014-06" db="EMBL/GenBank/DDBJ databases">
        <authorList>
            <person name="Swart Estienne"/>
        </authorList>
    </citation>
    <scope>NUCLEOTIDE SEQUENCE [LARGE SCALE GENOMIC DNA]</scope>
    <source>
        <strain evidence="2 3">130c</strain>
    </source>
</reference>
<dbReference type="PROSITE" id="PS50191">
    <property type="entry name" value="CRAL_TRIO"/>
    <property type="match status" value="1"/>
</dbReference>
<keyword evidence="3" id="KW-1185">Reference proteome</keyword>
<dbReference type="SMART" id="SM00516">
    <property type="entry name" value="SEC14"/>
    <property type="match status" value="1"/>
</dbReference>
<dbReference type="InterPro" id="IPR001251">
    <property type="entry name" value="CRAL-TRIO_dom"/>
</dbReference>
<dbReference type="SUPFAM" id="SSF52087">
    <property type="entry name" value="CRAL/TRIO domain"/>
    <property type="match status" value="1"/>
</dbReference>
<dbReference type="SUPFAM" id="SSF46938">
    <property type="entry name" value="CRAL/TRIO N-terminal domain"/>
    <property type="match status" value="1"/>
</dbReference>
<protein>
    <submittedName>
        <fullName evidence="2">Cral trio domain containing protein</fullName>
    </submittedName>
</protein>
<gene>
    <name evidence="2" type="primary">Contig11087.g11852</name>
    <name evidence="2" type="ORF">STYLEM_14172</name>
</gene>
<evidence type="ECO:0000313" key="2">
    <source>
        <dbReference type="EMBL" id="CDW85102.1"/>
    </source>
</evidence>
<accession>A0A078AV24</accession>
<dbReference type="InParanoid" id="A0A078AV24"/>
<evidence type="ECO:0000313" key="3">
    <source>
        <dbReference type="Proteomes" id="UP000039865"/>
    </source>
</evidence>
<dbReference type="PRINTS" id="PR00180">
    <property type="entry name" value="CRETINALDHBP"/>
</dbReference>
<dbReference type="AlphaFoldDB" id="A0A078AV24"/>
<evidence type="ECO:0000259" key="1">
    <source>
        <dbReference type="PROSITE" id="PS50191"/>
    </source>
</evidence>
<dbReference type="CDD" id="cd00170">
    <property type="entry name" value="SEC14"/>
    <property type="match status" value="1"/>
</dbReference>